<dbReference type="AlphaFoldDB" id="A0A7G9GC50"/>
<dbReference type="Gene3D" id="1.10.10.630">
    <property type="entry name" value="DnaD domain-like"/>
    <property type="match status" value="2"/>
</dbReference>
<name>A0A7G9GC50_9FIRM</name>
<reference evidence="4 5" key="1">
    <citation type="submission" date="2020-08" db="EMBL/GenBank/DDBJ databases">
        <authorList>
            <person name="Liu C."/>
            <person name="Sun Q."/>
        </authorList>
    </citation>
    <scope>NUCLEOTIDE SEQUENCE [LARGE SCALE GENOMIC DNA]</scope>
    <source>
        <strain evidence="4 5">NSJ-29</strain>
    </source>
</reference>
<dbReference type="InterPro" id="IPR034829">
    <property type="entry name" value="DnaD-like_sf"/>
</dbReference>
<dbReference type="PANTHER" id="PTHR37293">
    <property type="entry name" value="PHAGE REPLICATION PROTEIN-RELATED"/>
    <property type="match status" value="1"/>
</dbReference>
<evidence type="ECO:0000313" key="5">
    <source>
        <dbReference type="Proteomes" id="UP000515860"/>
    </source>
</evidence>
<dbReference type="PIRSF" id="PIRSF033722">
    <property type="entry name" value="DnaD_CA_C3587_prd"/>
    <property type="match status" value="1"/>
</dbReference>
<sequence length="386" mass="43578">MSFISIQDNLLSCVSVIPDEFVDTYMPQANGEFVKIYLYLLRITHKPDVHPTLSSLADVFSCTEKDILRALRYWEKAGLLALSFDGRNLSGIRFLSAAPVKTSELTANAASGTAQPSSGGPVPSGTHSAKASEIPAKTADGLSHAESVPAGKATQTARLSSIRVRELQKENDEIRQLLFLAEQYMGRTLSPTDISRILYFYDVLHFPMDLLEYLIEYCVSKGSTSLHYIEKVGLEWHQDGIRTVKMAKSRTNTWNKNYYAILKAFGIRNRNPVPAETECMERWLKEYGFSMDIIIEACSRTVTQTGQPSFQYAEGILSSWKRQGVQTPEDIRTLDDKHKASQHQKASAASRPAKPVASNRFNNFHQRDYDYKQLEKELFEKQLMDQ</sequence>
<proteinExistence type="inferred from homology"/>
<feature type="domain" description="DnaB/C C-terminal" evidence="3">
    <location>
        <begin position="179"/>
        <end position="249"/>
    </location>
</feature>
<evidence type="ECO:0000259" key="3">
    <source>
        <dbReference type="Pfam" id="PF07261"/>
    </source>
</evidence>
<dbReference type="SUPFAM" id="SSF158499">
    <property type="entry name" value="DnaD domain-like"/>
    <property type="match status" value="2"/>
</dbReference>
<dbReference type="NCBIfam" id="TIGR01446">
    <property type="entry name" value="DnaD_dom"/>
    <property type="match status" value="2"/>
</dbReference>
<dbReference type="InterPro" id="IPR017019">
    <property type="entry name" value="DNA_replication_prd_bac"/>
</dbReference>
<evidence type="ECO:0000256" key="2">
    <source>
        <dbReference type="SAM" id="MobiDB-lite"/>
    </source>
</evidence>
<organism evidence="4 5">
    <name type="scientific">Wansuia hejianensis</name>
    <dbReference type="NCBI Taxonomy" id="2763667"/>
    <lineage>
        <taxon>Bacteria</taxon>
        <taxon>Bacillati</taxon>
        <taxon>Bacillota</taxon>
        <taxon>Clostridia</taxon>
        <taxon>Lachnospirales</taxon>
        <taxon>Lachnospiraceae</taxon>
        <taxon>Wansuia</taxon>
    </lineage>
</organism>
<gene>
    <name evidence="4" type="ORF">H9Q79_16115</name>
</gene>
<dbReference type="PANTHER" id="PTHR37293:SF5">
    <property type="entry name" value="DNA REPLICATION PROTEIN"/>
    <property type="match status" value="1"/>
</dbReference>
<dbReference type="Proteomes" id="UP000515860">
    <property type="component" value="Chromosome"/>
</dbReference>
<feature type="region of interest" description="Disordered" evidence="2">
    <location>
        <begin position="334"/>
        <end position="364"/>
    </location>
</feature>
<evidence type="ECO:0000313" key="4">
    <source>
        <dbReference type="EMBL" id="QNM08382.1"/>
    </source>
</evidence>
<dbReference type="InterPro" id="IPR006343">
    <property type="entry name" value="DnaB/C_C"/>
</dbReference>
<feature type="compositionally biased region" description="Polar residues" evidence="2">
    <location>
        <begin position="109"/>
        <end position="118"/>
    </location>
</feature>
<protein>
    <submittedName>
        <fullName evidence="4">DnaD domain protein</fullName>
    </submittedName>
</protein>
<evidence type="ECO:0000256" key="1">
    <source>
        <dbReference type="ARBA" id="ARBA00093462"/>
    </source>
</evidence>
<feature type="domain" description="DnaB/C C-terminal" evidence="3">
    <location>
        <begin position="269"/>
        <end position="332"/>
    </location>
</feature>
<dbReference type="RefSeq" id="WP_118644930.1">
    <property type="nucleotide sequence ID" value="NZ_CP060635.1"/>
</dbReference>
<dbReference type="Pfam" id="PF07261">
    <property type="entry name" value="DnaB_2"/>
    <property type="match status" value="2"/>
</dbReference>
<feature type="region of interest" description="Disordered" evidence="2">
    <location>
        <begin position="109"/>
        <end position="135"/>
    </location>
</feature>
<dbReference type="KEGG" id="whj:H9Q79_16115"/>
<comment type="similarity">
    <text evidence="1">Belongs to the DnaB/DnaD family.</text>
</comment>
<keyword evidence="5" id="KW-1185">Reference proteome</keyword>
<accession>A0A7G9GC50</accession>
<dbReference type="InterPro" id="IPR053162">
    <property type="entry name" value="DnaD"/>
</dbReference>
<dbReference type="EMBL" id="CP060635">
    <property type="protein sequence ID" value="QNM08382.1"/>
    <property type="molecule type" value="Genomic_DNA"/>
</dbReference>